<reference evidence="1 2" key="1">
    <citation type="submission" date="2016-10" db="EMBL/GenBank/DDBJ databases">
        <authorList>
            <person name="de Groot N.N."/>
        </authorList>
    </citation>
    <scope>NUCLEOTIDE SEQUENCE [LARGE SCALE GENOMIC DNA]</scope>
    <source>
        <strain evidence="1 2">L 420-91</strain>
    </source>
</reference>
<name>A0A1G8AD47_ANETH</name>
<sequence>MVMKDIVMERLSKMEDLEQRRLLKNIITGVFLNLVEYQEEMNRKLEERVFNEVRDSEEKYDVYVTVCSRDKLDPVHEFLYPMIPEDVEEKTYDMKSLACKVDRKEEVRLLTIFLQCNFMKIKKLIDSQRIFSGEIITTGGRYRIEVRLQQNEAYMHEIEKLYNIFLINGIHWRTINHPYANKFFDVMLVGCEGTLKEEEEILEITIDLEEYEKYKKLDMIPLWNIERLPLKNIGFPVPATDKVNFEHVLSLRKMGTKHGYLVEGNEEIIRYIKRTPEELIIVSPREKSEVWNVLKITQPVETNIGRIEYELVSNKRENSFVSGFARKQAVSVRAKGEIVRIINSFEVSRYLELKHIEISKRAHGMEQTYGMNRFINDNMGVESDKKIMRLRFKARESSSFILYDLMSFLVSEVQLYFPEYKCEGALS</sequence>
<dbReference type="AlphaFoldDB" id="A0A1G8AD47"/>
<dbReference type="Proteomes" id="UP000198956">
    <property type="component" value="Unassembled WGS sequence"/>
</dbReference>
<evidence type="ECO:0000313" key="1">
    <source>
        <dbReference type="EMBL" id="SDH18756.1"/>
    </source>
</evidence>
<evidence type="ECO:0000313" key="2">
    <source>
        <dbReference type="Proteomes" id="UP000198956"/>
    </source>
</evidence>
<gene>
    <name evidence="1" type="ORF">SAMN04489735_101521</name>
</gene>
<proteinExistence type="predicted"/>
<dbReference type="EMBL" id="FNDE01000015">
    <property type="protein sequence ID" value="SDH18756.1"/>
    <property type="molecule type" value="Genomic_DNA"/>
</dbReference>
<organism evidence="1 2">
    <name type="scientific">Aneurinibacillus thermoaerophilus</name>
    <dbReference type="NCBI Taxonomy" id="143495"/>
    <lineage>
        <taxon>Bacteria</taxon>
        <taxon>Bacillati</taxon>
        <taxon>Bacillota</taxon>
        <taxon>Bacilli</taxon>
        <taxon>Bacillales</taxon>
        <taxon>Paenibacillaceae</taxon>
        <taxon>Aneurinibacillus group</taxon>
        <taxon>Aneurinibacillus</taxon>
    </lineage>
</organism>
<protein>
    <recommendedName>
        <fullName evidence="3">Normocyte binding protein 2b</fullName>
    </recommendedName>
</protein>
<evidence type="ECO:0008006" key="3">
    <source>
        <dbReference type="Google" id="ProtNLM"/>
    </source>
</evidence>
<accession>A0A1G8AD47</accession>